<keyword evidence="2" id="KW-0472">Membrane</keyword>
<keyword evidence="2" id="KW-1133">Transmembrane helix</keyword>
<evidence type="ECO:0000256" key="1">
    <source>
        <dbReference type="SAM" id="MobiDB-lite"/>
    </source>
</evidence>
<dbReference type="ExpressionAtlas" id="A0A2K3D4Q7">
    <property type="expression patterns" value="baseline and differential"/>
</dbReference>
<feature type="transmembrane region" description="Helical" evidence="2">
    <location>
        <begin position="233"/>
        <end position="259"/>
    </location>
</feature>
<name>A0A2K3D4Q7_CHLRE</name>
<sequence>MLPIISALASDAGASTDASQEPHQPEPAPLSALPNLLPRGHPWDVPFFLAISGLQYCRLAWALGMAALAATVCYAGLIMIAAFMEGRSVATALTTAPFWLLFQQLVRPYDLRQRQRAQLHRDLCALATEAGDYDLAGQPSLSACSLRDRWRYRAALLQGLRVAGLCRNSWDAFTHTCSLMAWNELAVPGLLAGWVLLSLTPEMLSGRVGWPFVDVAWWWWMQAAFAWRLKWSIFKQLVGTTCACFSIFPVLASWLSALYDIRATARARKAKVAARGGDEWMPPRPSHLSMYEHDSDSVARDKDRRYMALYLTLMQPPKLWERVGLPAPTWQQVVCLIAVVSGGLAYGGLTDVLAEPGTRLYTGLAWPRLALRYWRQQLRAGDPGTLGLTLIAAAAVICVAAMLTSSARKCWYNTYMDTLAREMVMSGAMRPTRSCEAVASSVATAVHGDCPSTFVRLLDWGFQLFRFYLGMCGGALLVGWLLFGGSVPAYGLPSFRGYTGYSGQWIVRPPPPICLALLNVSGSNNSSVGGAYTPAEAVLDGVTYALTPQLVAAVKEVADLGGGFGGWWQRLQLASRINLLAVRTFRSRGLDGVQAALEALRAARELSPFIISGQATNEYEEVYAQAVSVLQGYPLHHGLTEEDYARHTDVKWYIGSSIWSLGLACEKLYVRPLHFPRSSSVIAAGASSGGGMRSEVRGGNRAMGGALTGLTEADLLIDAGPTHAAPSAPPPPMCDARSVLDRALTGAWHCTAALGQSTSRSPATSAASRASQRRATADNTKPTAQAGSASSPKKKRKAPAAASAAAGGGAGGWLAFLVALAVVYLWVFVWPPWTRSPELFVNHVAGLFTRGGREARTSTRKPCRSAAAAGSSGGGSGRKEEAVPVAPSSKGLRQQPQKQKQAKQPQMAANGAAAERAAPSREPTRNAPPSLPPSELAELERAASSSSAQSGAASAAPTSVPRSTSQGSSKQGSKTKPKVPAQAKPAPAKQAAAPGPAAAAAATNADAPLAAAVPKAAAGKPPGTAPSLADHLPFTAILAANAPERPEAESDHLARVVDEAIAAQHATAPPPTAASPQPKRGERSSAAAAAVGDNPRSYAHATASDGKRSAAPQPAAAAHAAAAVPSPPPPASRPTVTTSALFSWNRPVIITTAPPPPLTAAQLRAQAQQAPSHTVRPAAATGAAAPASVRATDAAAPAPAFAAQLVGATAAKQVAVPIPVPIPVPEPMPGGLPPSQAASAPPASGASGPAAAAGAGTAASAAVPLPRAPPSAFMGFNPALAHVLGRAYSSAAAPAPTAPSAAADAAACSAAAARAPGSFHLYDTTGLDAAKCIRCRGGMREIVYLHNNNTVAHRAFCRACSAADGRAVGEPCPLCNQPVERVLSMY</sequence>
<dbReference type="Gramene" id="PNW75526">
    <property type="protein sequence ID" value="PNW75526"/>
    <property type="gene ID" value="CHLRE_12g530250v5"/>
</dbReference>
<feature type="compositionally biased region" description="Low complexity" evidence="1">
    <location>
        <begin position="894"/>
        <end position="917"/>
    </location>
</feature>
<protein>
    <submittedName>
        <fullName evidence="3">Uncharacterized protein</fullName>
    </submittedName>
</protein>
<dbReference type="KEGG" id="cre:CHLRE_12g530250v5"/>
<gene>
    <name evidence="3" type="ORF">CHLRE_12g530250v5</name>
</gene>
<feature type="transmembrane region" description="Helical" evidence="2">
    <location>
        <begin position="385"/>
        <end position="407"/>
    </location>
</feature>
<dbReference type="Proteomes" id="UP000006906">
    <property type="component" value="Chromosome 12"/>
</dbReference>
<feature type="transmembrane region" description="Helical" evidence="2">
    <location>
        <begin position="59"/>
        <end position="83"/>
    </location>
</feature>
<feature type="compositionally biased region" description="Basic and acidic residues" evidence="1">
    <location>
        <begin position="1044"/>
        <end position="1058"/>
    </location>
</feature>
<dbReference type="PaxDb" id="3055-EDP03616"/>
<dbReference type="GO" id="GO:0030036">
    <property type="term" value="P:actin cytoskeleton organization"/>
    <property type="evidence" value="ECO:0000318"/>
    <property type="project" value="GO_Central"/>
</dbReference>
<evidence type="ECO:0000313" key="4">
    <source>
        <dbReference type="Proteomes" id="UP000006906"/>
    </source>
</evidence>
<reference evidence="3 4" key="1">
    <citation type="journal article" date="2007" name="Science">
        <title>The Chlamydomonas genome reveals the evolution of key animal and plant functions.</title>
        <authorList>
            <person name="Merchant S.S."/>
            <person name="Prochnik S.E."/>
            <person name="Vallon O."/>
            <person name="Harris E.H."/>
            <person name="Karpowicz S.J."/>
            <person name="Witman G.B."/>
            <person name="Terry A."/>
            <person name="Salamov A."/>
            <person name="Fritz-Laylin L.K."/>
            <person name="Marechal-Drouard L."/>
            <person name="Marshall W.F."/>
            <person name="Qu L.H."/>
            <person name="Nelson D.R."/>
            <person name="Sanderfoot A.A."/>
            <person name="Spalding M.H."/>
            <person name="Kapitonov V.V."/>
            <person name="Ren Q."/>
            <person name="Ferris P."/>
            <person name="Lindquist E."/>
            <person name="Shapiro H."/>
            <person name="Lucas S.M."/>
            <person name="Grimwood J."/>
            <person name="Schmutz J."/>
            <person name="Cardol P."/>
            <person name="Cerutti H."/>
            <person name="Chanfreau G."/>
            <person name="Chen C.L."/>
            <person name="Cognat V."/>
            <person name="Croft M.T."/>
            <person name="Dent R."/>
            <person name="Dutcher S."/>
            <person name="Fernandez E."/>
            <person name="Fukuzawa H."/>
            <person name="Gonzalez-Ballester D."/>
            <person name="Gonzalez-Halphen D."/>
            <person name="Hallmann A."/>
            <person name="Hanikenne M."/>
            <person name="Hippler M."/>
            <person name="Inwood W."/>
            <person name="Jabbari K."/>
            <person name="Kalanon M."/>
            <person name="Kuras R."/>
            <person name="Lefebvre P.A."/>
            <person name="Lemaire S.D."/>
            <person name="Lobanov A.V."/>
            <person name="Lohr M."/>
            <person name="Manuell A."/>
            <person name="Meier I."/>
            <person name="Mets L."/>
            <person name="Mittag M."/>
            <person name="Mittelmeier T."/>
            <person name="Moroney J.V."/>
            <person name="Moseley J."/>
            <person name="Napoli C."/>
            <person name="Nedelcu A.M."/>
            <person name="Niyogi K."/>
            <person name="Novoselov S.V."/>
            <person name="Paulsen I.T."/>
            <person name="Pazour G."/>
            <person name="Purton S."/>
            <person name="Ral J.P."/>
            <person name="Riano-Pachon D.M."/>
            <person name="Riekhof W."/>
            <person name="Rymarquis L."/>
            <person name="Schroda M."/>
            <person name="Stern D."/>
            <person name="Umen J."/>
            <person name="Willows R."/>
            <person name="Wilson N."/>
            <person name="Zimmer S.L."/>
            <person name="Allmer J."/>
            <person name="Balk J."/>
            <person name="Bisova K."/>
            <person name="Chen C.J."/>
            <person name="Elias M."/>
            <person name="Gendler K."/>
            <person name="Hauser C."/>
            <person name="Lamb M.R."/>
            <person name="Ledford H."/>
            <person name="Long J.C."/>
            <person name="Minagawa J."/>
            <person name="Page M.D."/>
            <person name="Pan J."/>
            <person name="Pootakham W."/>
            <person name="Roje S."/>
            <person name="Rose A."/>
            <person name="Stahlberg E."/>
            <person name="Terauchi A.M."/>
            <person name="Yang P."/>
            <person name="Ball S."/>
            <person name="Bowler C."/>
            <person name="Dieckmann C.L."/>
            <person name="Gladyshev V.N."/>
            <person name="Green P."/>
            <person name="Jorgensen R."/>
            <person name="Mayfield S."/>
            <person name="Mueller-Roeber B."/>
            <person name="Rajamani S."/>
            <person name="Sayre R.T."/>
            <person name="Brokstein P."/>
            <person name="Dubchak I."/>
            <person name="Goodstein D."/>
            <person name="Hornick L."/>
            <person name="Huang Y.W."/>
            <person name="Jhaveri J."/>
            <person name="Luo Y."/>
            <person name="Martinez D."/>
            <person name="Ngau W.C."/>
            <person name="Otillar B."/>
            <person name="Poliakov A."/>
            <person name="Porter A."/>
            <person name="Szajkowski L."/>
            <person name="Werner G."/>
            <person name="Zhou K."/>
            <person name="Grigoriev I.V."/>
            <person name="Rokhsar D.S."/>
            <person name="Grossman A.R."/>
        </authorList>
    </citation>
    <scope>NUCLEOTIDE SEQUENCE [LARGE SCALE GENOMIC DNA]</scope>
    <source>
        <strain evidence="4">CC-503</strain>
    </source>
</reference>
<dbReference type="GeneID" id="5718599"/>
<dbReference type="InParanoid" id="A0A2K3D4Q7"/>
<feature type="region of interest" description="Disordered" evidence="1">
    <location>
        <begin position="1040"/>
        <end position="1137"/>
    </location>
</feature>
<feature type="transmembrane region" description="Helical" evidence="2">
    <location>
        <begin position="800"/>
        <end position="827"/>
    </location>
</feature>
<dbReference type="InterPro" id="IPR013083">
    <property type="entry name" value="Znf_RING/FYVE/PHD"/>
</dbReference>
<feature type="region of interest" description="Disordered" evidence="1">
    <location>
        <begin position="852"/>
        <end position="1005"/>
    </location>
</feature>
<feature type="region of interest" description="Disordered" evidence="1">
    <location>
        <begin position="1227"/>
        <end position="1251"/>
    </location>
</feature>
<organism evidence="3 4">
    <name type="scientific">Chlamydomonas reinhardtii</name>
    <name type="common">Chlamydomonas smithii</name>
    <dbReference type="NCBI Taxonomy" id="3055"/>
    <lineage>
        <taxon>Eukaryota</taxon>
        <taxon>Viridiplantae</taxon>
        <taxon>Chlorophyta</taxon>
        <taxon>core chlorophytes</taxon>
        <taxon>Chlorophyceae</taxon>
        <taxon>CS clade</taxon>
        <taxon>Chlamydomonadales</taxon>
        <taxon>Chlamydomonadaceae</taxon>
        <taxon>Chlamydomonas</taxon>
    </lineage>
</organism>
<feature type="compositionally biased region" description="Low complexity" evidence="1">
    <location>
        <begin position="758"/>
        <end position="774"/>
    </location>
</feature>
<dbReference type="RefSeq" id="XP_042918649.1">
    <property type="nucleotide sequence ID" value="XM_043068554.1"/>
</dbReference>
<keyword evidence="4" id="KW-1185">Reference proteome</keyword>
<dbReference type="EMBL" id="CM008973">
    <property type="protein sequence ID" value="PNW75526.1"/>
    <property type="molecule type" value="Genomic_DNA"/>
</dbReference>
<feature type="compositionally biased region" description="Low complexity" evidence="1">
    <location>
        <begin position="1233"/>
        <end position="1251"/>
    </location>
</feature>
<evidence type="ECO:0000313" key="3">
    <source>
        <dbReference type="EMBL" id="PNW75526.1"/>
    </source>
</evidence>
<accession>A0A2K3D4Q7</accession>
<feature type="region of interest" description="Disordered" evidence="1">
    <location>
        <begin position="758"/>
        <end position="797"/>
    </location>
</feature>
<feature type="compositionally biased region" description="Low complexity" evidence="1">
    <location>
        <begin position="942"/>
        <end position="1005"/>
    </location>
</feature>
<proteinExistence type="predicted"/>
<feature type="transmembrane region" description="Helical" evidence="2">
    <location>
        <begin position="467"/>
        <end position="492"/>
    </location>
</feature>
<evidence type="ECO:0000256" key="2">
    <source>
        <dbReference type="SAM" id="Phobius"/>
    </source>
</evidence>
<dbReference type="OrthoDB" id="547728at2759"/>
<keyword evidence="2" id="KW-0812">Transmembrane</keyword>
<dbReference type="Gene3D" id="3.30.40.10">
    <property type="entry name" value="Zinc/RING finger domain, C3HC4 (zinc finger)"/>
    <property type="match status" value="1"/>
</dbReference>
<feature type="compositionally biased region" description="Low complexity" evidence="1">
    <location>
        <begin position="1109"/>
        <end position="1124"/>
    </location>
</feature>